<evidence type="ECO:0000256" key="4">
    <source>
        <dbReference type="ARBA" id="ARBA00022827"/>
    </source>
</evidence>
<dbReference type="GO" id="GO:0003995">
    <property type="term" value="F:acyl-CoA dehydrogenase activity"/>
    <property type="evidence" value="ECO:0007669"/>
    <property type="project" value="InterPro"/>
</dbReference>
<dbReference type="CDD" id="cd00567">
    <property type="entry name" value="ACAD"/>
    <property type="match status" value="1"/>
</dbReference>
<name>A0A653E8R3_9PSED</name>
<feature type="domain" description="Acyl-CoA dehydrogenase/oxidase N-terminal" evidence="8">
    <location>
        <begin position="20"/>
        <end position="129"/>
    </location>
</feature>
<organism evidence="9">
    <name type="scientific">Pseudomonas marincola</name>
    <dbReference type="NCBI Taxonomy" id="437900"/>
    <lineage>
        <taxon>Bacteria</taxon>
        <taxon>Pseudomonadati</taxon>
        <taxon>Pseudomonadota</taxon>
        <taxon>Gammaproteobacteria</taxon>
        <taxon>Pseudomonadales</taxon>
        <taxon>Pseudomonadaceae</taxon>
        <taxon>Pseudomonas</taxon>
    </lineage>
</organism>
<dbReference type="InterPro" id="IPR006091">
    <property type="entry name" value="Acyl-CoA_Oxase/DH_mid-dom"/>
</dbReference>
<keyword evidence="4 5" id="KW-0274">FAD</keyword>
<dbReference type="InterPro" id="IPR009100">
    <property type="entry name" value="AcylCoA_DH/oxidase_NM_dom_sf"/>
</dbReference>
<dbReference type="PROSITE" id="PS00073">
    <property type="entry name" value="ACYL_COA_DH_2"/>
    <property type="match status" value="1"/>
</dbReference>
<dbReference type="RefSeq" id="WP_150549291.1">
    <property type="nucleotide sequence ID" value="NZ_LR215729.2"/>
</dbReference>
<accession>A0A653E8R3</accession>
<comment type="cofactor">
    <cofactor evidence="1 5">
        <name>FAD</name>
        <dbReference type="ChEBI" id="CHEBI:57692"/>
    </cofactor>
</comment>
<evidence type="ECO:0000256" key="5">
    <source>
        <dbReference type="RuleBase" id="RU362125"/>
    </source>
</evidence>
<dbReference type="InterPro" id="IPR036250">
    <property type="entry name" value="AcylCo_DH-like_C"/>
</dbReference>
<dbReference type="AlphaFoldDB" id="A0A653E8R3"/>
<feature type="domain" description="Acyl-CoA oxidase/dehydrogenase middle" evidence="7">
    <location>
        <begin position="136"/>
        <end position="246"/>
    </location>
</feature>
<dbReference type="GO" id="GO:0050660">
    <property type="term" value="F:flavin adenine dinucleotide binding"/>
    <property type="evidence" value="ECO:0007669"/>
    <property type="project" value="InterPro"/>
</dbReference>
<dbReference type="InterPro" id="IPR046373">
    <property type="entry name" value="Acyl-CoA_Oxase/DH_mid-dom_sf"/>
</dbReference>
<evidence type="ECO:0000256" key="3">
    <source>
        <dbReference type="ARBA" id="ARBA00022630"/>
    </source>
</evidence>
<dbReference type="PANTHER" id="PTHR43884:SF12">
    <property type="entry name" value="ISOVALERYL-COA DEHYDROGENASE, MITOCHONDRIAL-RELATED"/>
    <property type="match status" value="1"/>
</dbReference>
<dbReference type="InterPro" id="IPR013786">
    <property type="entry name" value="AcylCoA_DH/ox_N"/>
</dbReference>
<keyword evidence="5" id="KW-0560">Oxidoreductase</keyword>
<evidence type="ECO:0000256" key="1">
    <source>
        <dbReference type="ARBA" id="ARBA00001974"/>
    </source>
</evidence>
<dbReference type="Pfam" id="PF02770">
    <property type="entry name" value="Acyl-CoA_dh_M"/>
    <property type="match status" value="1"/>
</dbReference>
<dbReference type="Pfam" id="PF00441">
    <property type="entry name" value="Acyl-CoA_dh_1"/>
    <property type="match status" value="1"/>
</dbReference>
<evidence type="ECO:0000259" key="8">
    <source>
        <dbReference type="Pfam" id="PF02771"/>
    </source>
</evidence>
<dbReference type="EMBL" id="LR215729">
    <property type="protein sequence ID" value="VEV99075.1"/>
    <property type="molecule type" value="Genomic_DNA"/>
</dbReference>
<dbReference type="InterPro" id="IPR009075">
    <property type="entry name" value="AcylCo_DH/oxidase_C"/>
</dbReference>
<dbReference type="Gene3D" id="1.10.540.10">
    <property type="entry name" value="Acyl-CoA dehydrogenase/oxidase, N-terminal domain"/>
    <property type="match status" value="1"/>
</dbReference>
<dbReference type="Gene3D" id="1.20.140.10">
    <property type="entry name" value="Butyryl-CoA Dehydrogenase, subunit A, domain 3"/>
    <property type="match status" value="1"/>
</dbReference>
<evidence type="ECO:0008006" key="10">
    <source>
        <dbReference type="Google" id="ProtNLM"/>
    </source>
</evidence>
<dbReference type="PANTHER" id="PTHR43884">
    <property type="entry name" value="ACYL-COA DEHYDROGENASE"/>
    <property type="match status" value="1"/>
</dbReference>
<protein>
    <recommendedName>
        <fullName evidence="10">Acyl-CoA dehydrogenase</fullName>
    </recommendedName>
</protein>
<comment type="similarity">
    <text evidence="2 5">Belongs to the acyl-CoA dehydrogenase family.</text>
</comment>
<dbReference type="Pfam" id="PF02771">
    <property type="entry name" value="Acyl-CoA_dh_N"/>
    <property type="match status" value="1"/>
</dbReference>
<feature type="domain" description="Acyl-CoA dehydrogenase/oxidase C-terminal" evidence="6">
    <location>
        <begin position="268"/>
        <end position="399"/>
    </location>
</feature>
<proteinExistence type="inferred from homology"/>
<gene>
    <name evidence="9" type="ORF">PMYSY11_4031</name>
</gene>
<reference evidence="9" key="1">
    <citation type="submission" date="2019-02" db="EMBL/GenBank/DDBJ databases">
        <authorList>
            <consortium name="Genoscope - CEA"/>
            <person name="William W."/>
        </authorList>
    </citation>
    <scope>NUCLEOTIDE SEQUENCE [LARGE SCALE GENOMIC DNA]</scope>
    <source>
        <strain evidence="9">YSy11</strain>
    </source>
</reference>
<evidence type="ECO:0000313" key="9">
    <source>
        <dbReference type="EMBL" id="VEV99075.1"/>
    </source>
</evidence>
<dbReference type="InterPro" id="IPR037069">
    <property type="entry name" value="AcylCoA_DH/ox_N_sf"/>
</dbReference>
<dbReference type="SUPFAM" id="SSF47203">
    <property type="entry name" value="Acyl-CoA dehydrogenase C-terminal domain-like"/>
    <property type="match status" value="1"/>
</dbReference>
<evidence type="ECO:0000256" key="2">
    <source>
        <dbReference type="ARBA" id="ARBA00009347"/>
    </source>
</evidence>
<dbReference type="Gene3D" id="2.40.110.10">
    <property type="entry name" value="Butyryl-CoA Dehydrogenase, subunit A, domain 2"/>
    <property type="match status" value="1"/>
</dbReference>
<evidence type="ECO:0000259" key="6">
    <source>
        <dbReference type="Pfam" id="PF00441"/>
    </source>
</evidence>
<keyword evidence="3 5" id="KW-0285">Flavoprotein</keyword>
<evidence type="ECO:0000259" key="7">
    <source>
        <dbReference type="Pfam" id="PF02770"/>
    </source>
</evidence>
<sequence length="410" mass="44604">MSGYLPRVELAPTGLDIGLSETERAVQNNVRRFAEKVLRPVGQRLDKLSPEQVVAADSPLWQVFAQFAELGLSLNDIFALEPEEQASMMSLVFEELGWGDGGLAVSLGAAMLPAMVMHMLGREDLLERYADRPMGCWGITEPDHGSDMLDCSGHSRQPGVGVGRLNCYARFDGDQIIINGQKAAWVSNGPIAQLCVLFCGLEDGSGADKRCVVLVPMDALGVSRGQPLDKLGQRALPQGEVYFDEVCVPRDHLLAGPEDYVRAEQGILTEANALMGTIWTGAARAAYEMAHDYAHERKQGGVPIIQHQNVRYRLFHMFARVEASRALARRAIRFNCVAPAPALQGSIAAKITATQTAFDVASMAIQMHGGNGLTREYPVEKLLRDARASMIEDGCNEMLAIKGGTLISRI</sequence>
<dbReference type="InterPro" id="IPR006089">
    <property type="entry name" value="Acyl-CoA_DH_CS"/>
</dbReference>
<dbReference type="SUPFAM" id="SSF56645">
    <property type="entry name" value="Acyl-CoA dehydrogenase NM domain-like"/>
    <property type="match status" value="1"/>
</dbReference>